<evidence type="ECO:0000313" key="3">
    <source>
        <dbReference type="Proteomes" id="UP000095329"/>
    </source>
</evidence>
<keyword evidence="3" id="KW-1185">Reference proteome</keyword>
<protein>
    <submittedName>
        <fullName evidence="2">Uncharacterized protein</fullName>
    </submittedName>
</protein>
<dbReference type="EMBL" id="ASHX02000001">
    <property type="protein sequence ID" value="OEJ96048.1"/>
    <property type="molecule type" value="Genomic_DNA"/>
</dbReference>
<comment type="caution">
    <text evidence="2">The sequence shown here is derived from an EMBL/GenBank/DDBJ whole genome shotgun (WGS) entry which is preliminary data.</text>
</comment>
<reference evidence="2 3" key="1">
    <citation type="journal article" date="2013" name="Genome Announc.">
        <title>Genome Sequence of Streptomyces violaceusniger Strain SPC6, a Halotolerant Streptomycete That Exhibits Rapid Growth and Development.</title>
        <authorList>
            <person name="Chen X."/>
            <person name="Zhang B."/>
            <person name="Zhang W."/>
            <person name="Wu X."/>
            <person name="Zhang M."/>
            <person name="Chen T."/>
            <person name="Liu G."/>
            <person name="Dyson P."/>
        </authorList>
    </citation>
    <scope>NUCLEOTIDE SEQUENCE [LARGE SCALE GENOMIC DNA]</scope>
    <source>
        <strain evidence="2 3">SPC6</strain>
    </source>
</reference>
<organism evidence="2 3">
    <name type="scientific">Streptomyces thermolilacinus SPC6</name>
    <dbReference type="NCBI Taxonomy" id="1306406"/>
    <lineage>
        <taxon>Bacteria</taxon>
        <taxon>Bacillati</taxon>
        <taxon>Actinomycetota</taxon>
        <taxon>Actinomycetes</taxon>
        <taxon>Kitasatosporales</taxon>
        <taxon>Streptomycetaceae</taxon>
        <taxon>Streptomyces</taxon>
    </lineage>
</organism>
<feature type="region of interest" description="Disordered" evidence="1">
    <location>
        <begin position="59"/>
        <end position="83"/>
    </location>
</feature>
<dbReference type="eggNOG" id="ENOG5031QK2">
    <property type="taxonomic scope" value="Bacteria"/>
</dbReference>
<dbReference type="Proteomes" id="UP000095329">
    <property type="component" value="Unassembled WGS sequence"/>
</dbReference>
<gene>
    <name evidence="2" type="ORF">J116_017810</name>
</gene>
<sequence length="135" mass="14298">MRPARFADFVVDIVKNGPTASRVQTLAEAGDTTHPCGVVITVGSAETRWQFVGQLPEGAKHDTFTDEPVTGTPVPAGAAPQAGDDPEAWFAAALAHAESPEIAAIERWSTRQNPSSQKGVTVTFHNGARVFARAF</sequence>
<evidence type="ECO:0000313" key="2">
    <source>
        <dbReference type="EMBL" id="OEJ96048.1"/>
    </source>
</evidence>
<evidence type="ECO:0000256" key="1">
    <source>
        <dbReference type="SAM" id="MobiDB-lite"/>
    </source>
</evidence>
<dbReference type="AlphaFoldDB" id="A0A1D3DUP4"/>
<dbReference type="RefSeq" id="WP_023588429.1">
    <property type="nucleotide sequence ID" value="NZ_ASHX02000001.1"/>
</dbReference>
<accession>A0A1D3DUP4</accession>
<dbReference type="OrthoDB" id="4350490at2"/>
<feature type="compositionally biased region" description="Low complexity" evidence="1">
    <location>
        <begin position="68"/>
        <end position="83"/>
    </location>
</feature>
<name>A0A1D3DUP4_9ACTN</name>
<proteinExistence type="predicted"/>